<sequence length="739" mass="77299">MTSNGQQSGRPLRAGDPQELGGHRIVGRLGRGGMGTVYLAEDASGRRVAVKLIHPDLADDAAFRARFAREVESARRVARFSTAGVIDARLDGDPLFIVSEYVPGPNLDEAVRQGGPMTGGTLEGLAMGVAAALTAIHGSGIIHRDLKPANVLLSPVGPKVIDFGIARALDGSGGGVTRSSQLMGTPSYMAPELLLGEQPTAAADIFAWGCLVAFAGLGEAPFDAPTVPAVLYNITTAPPRLEGLEPSLYDLVAAALDKDPARRPTSQRILARLTGQEDPPEAEVRRTITDSWAAPSGTPVPGTPPGQGHPTAGSATPSHGQAPPDGATDQVREPSYPVPPPGGAPAGAPVSPTRYGMDPARSHAEDGQRSPYPPPGQAHHGPSGGQVPPTLHGRAHYGPTGGQAPPTRQAPGGHPSPPHDRYAFGAHSGPDGPGTPVPLRGGSDANGSSGGRKRRLLGIGAGVGALVLIVGIGAVALSNRGEEVPPSTSLIDIDFSQNPEWETQVFDPEEDRDGYWAGQRGYLLTWDGGNTHPSRGALVPLELPGERDVASGVVVSTRAYVVEGAAAGTFGVRCWYNIDDARDDNLTRYEALVRFDGGRVELHRMDEAAGGGRELASSGDIGDFQPYPAIDPNAGDGAYDASDPYEFDAESVPTNSITLACRHHDGEDGDGEERMDLSVWVNDEHVLSYTDDDPLPANAEEPGERRQTGIMVRSGPGQEPLGVLFTDFYIGEIPEEETR</sequence>
<dbReference type="GO" id="GO:0016301">
    <property type="term" value="F:kinase activity"/>
    <property type="evidence" value="ECO:0007669"/>
    <property type="project" value="UniProtKB-KW"/>
</dbReference>
<evidence type="ECO:0000256" key="6">
    <source>
        <dbReference type="SAM" id="MobiDB-lite"/>
    </source>
</evidence>
<dbReference type="InterPro" id="IPR008271">
    <property type="entry name" value="Ser/Thr_kinase_AS"/>
</dbReference>
<gene>
    <name evidence="9" type="ORF">RM479_25555</name>
</gene>
<organism evidence="9 10">
    <name type="scientific">Nocardiopsis lambiniae</name>
    <dbReference type="NCBI Taxonomy" id="3075539"/>
    <lineage>
        <taxon>Bacteria</taxon>
        <taxon>Bacillati</taxon>
        <taxon>Actinomycetota</taxon>
        <taxon>Actinomycetes</taxon>
        <taxon>Streptosporangiales</taxon>
        <taxon>Nocardiopsidaceae</taxon>
        <taxon>Nocardiopsis</taxon>
    </lineage>
</organism>
<dbReference type="EMBL" id="JAVREP010000028">
    <property type="protein sequence ID" value="MDT0331788.1"/>
    <property type="molecule type" value="Genomic_DNA"/>
</dbReference>
<feature type="transmembrane region" description="Helical" evidence="7">
    <location>
        <begin position="456"/>
        <end position="477"/>
    </location>
</feature>
<dbReference type="PANTHER" id="PTHR43289">
    <property type="entry name" value="MITOGEN-ACTIVATED PROTEIN KINASE KINASE KINASE 20-RELATED"/>
    <property type="match status" value="1"/>
</dbReference>
<feature type="binding site" evidence="5">
    <location>
        <position position="51"/>
    </location>
    <ligand>
        <name>ATP</name>
        <dbReference type="ChEBI" id="CHEBI:30616"/>
    </ligand>
</feature>
<keyword evidence="7" id="KW-1133">Transmembrane helix</keyword>
<reference evidence="10" key="1">
    <citation type="submission" date="2023-07" db="EMBL/GenBank/DDBJ databases">
        <title>30 novel species of actinomycetes from the DSMZ collection.</title>
        <authorList>
            <person name="Nouioui I."/>
        </authorList>
    </citation>
    <scope>NUCLEOTIDE SEQUENCE [LARGE SCALE GENOMIC DNA]</scope>
    <source>
        <strain evidence="10">DSM 44743</strain>
    </source>
</reference>
<proteinExistence type="predicted"/>
<feature type="region of interest" description="Disordered" evidence="6">
    <location>
        <begin position="271"/>
        <end position="451"/>
    </location>
</feature>
<accession>A0ABU2MGG2</accession>
<keyword evidence="4 5" id="KW-0067">ATP-binding</keyword>
<dbReference type="Gene3D" id="1.10.510.10">
    <property type="entry name" value="Transferase(Phosphotransferase) domain 1"/>
    <property type="match status" value="1"/>
</dbReference>
<dbReference type="InterPro" id="IPR011009">
    <property type="entry name" value="Kinase-like_dom_sf"/>
</dbReference>
<keyword evidence="1" id="KW-0808">Transferase</keyword>
<keyword evidence="7" id="KW-0472">Membrane</keyword>
<dbReference type="Gene3D" id="3.30.200.20">
    <property type="entry name" value="Phosphorylase Kinase, domain 1"/>
    <property type="match status" value="1"/>
</dbReference>
<evidence type="ECO:0000256" key="7">
    <source>
        <dbReference type="SAM" id="Phobius"/>
    </source>
</evidence>
<dbReference type="CDD" id="cd14014">
    <property type="entry name" value="STKc_PknB_like"/>
    <property type="match status" value="1"/>
</dbReference>
<dbReference type="PANTHER" id="PTHR43289:SF34">
    <property type="entry name" value="SERINE_THREONINE-PROTEIN KINASE YBDM-RELATED"/>
    <property type="match status" value="1"/>
</dbReference>
<dbReference type="InterPro" id="IPR000719">
    <property type="entry name" value="Prot_kinase_dom"/>
</dbReference>
<evidence type="ECO:0000256" key="4">
    <source>
        <dbReference type="ARBA" id="ARBA00022840"/>
    </source>
</evidence>
<dbReference type="InterPro" id="IPR017441">
    <property type="entry name" value="Protein_kinase_ATP_BS"/>
</dbReference>
<evidence type="ECO:0000313" key="9">
    <source>
        <dbReference type="EMBL" id="MDT0331788.1"/>
    </source>
</evidence>
<evidence type="ECO:0000256" key="2">
    <source>
        <dbReference type="ARBA" id="ARBA00022741"/>
    </source>
</evidence>
<keyword evidence="2 5" id="KW-0547">Nucleotide-binding</keyword>
<dbReference type="PROSITE" id="PS50011">
    <property type="entry name" value="PROTEIN_KINASE_DOM"/>
    <property type="match status" value="1"/>
</dbReference>
<dbReference type="PROSITE" id="PS00107">
    <property type="entry name" value="PROTEIN_KINASE_ATP"/>
    <property type="match status" value="1"/>
</dbReference>
<comment type="caution">
    <text evidence="9">The sequence shown here is derived from an EMBL/GenBank/DDBJ whole genome shotgun (WGS) entry which is preliminary data.</text>
</comment>
<dbReference type="RefSeq" id="WP_311514254.1">
    <property type="nucleotide sequence ID" value="NZ_JAVREP010000028.1"/>
</dbReference>
<name>A0ABU2MGG2_9ACTN</name>
<evidence type="ECO:0000313" key="10">
    <source>
        <dbReference type="Proteomes" id="UP001183390"/>
    </source>
</evidence>
<feature type="compositionally biased region" description="Low complexity" evidence="6">
    <location>
        <begin position="293"/>
        <end position="313"/>
    </location>
</feature>
<dbReference type="PROSITE" id="PS00108">
    <property type="entry name" value="PROTEIN_KINASE_ST"/>
    <property type="match status" value="1"/>
</dbReference>
<protein>
    <submittedName>
        <fullName evidence="9">Protein kinase</fullName>
    </submittedName>
</protein>
<dbReference type="SMART" id="SM00220">
    <property type="entry name" value="S_TKc"/>
    <property type="match status" value="1"/>
</dbReference>
<dbReference type="SUPFAM" id="SSF56112">
    <property type="entry name" value="Protein kinase-like (PK-like)"/>
    <property type="match status" value="1"/>
</dbReference>
<evidence type="ECO:0000256" key="3">
    <source>
        <dbReference type="ARBA" id="ARBA00022777"/>
    </source>
</evidence>
<dbReference type="Pfam" id="PF00069">
    <property type="entry name" value="Pkinase"/>
    <property type="match status" value="1"/>
</dbReference>
<keyword evidence="7" id="KW-0812">Transmembrane</keyword>
<evidence type="ECO:0000256" key="5">
    <source>
        <dbReference type="PROSITE-ProRule" id="PRU10141"/>
    </source>
</evidence>
<keyword evidence="3 9" id="KW-0418">Kinase</keyword>
<dbReference type="Proteomes" id="UP001183390">
    <property type="component" value="Unassembled WGS sequence"/>
</dbReference>
<evidence type="ECO:0000256" key="1">
    <source>
        <dbReference type="ARBA" id="ARBA00022679"/>
    </source>
</evidence>
<feature type="domain" description="Protein kinase" evidence="8">
    <location>
        <begin position="23"/>
        <end position="281"/>
    </location>
</feature>
<feature type="region of interest" description="Disordered" evidence="6">
    <location>
        <begin position="1"/>
        <end position="24"/>
    </location>
</feature>
<evidence type="ECO:0000259" key="8">
    <source>
        <dbReference type="PROSITE" id="PS50011"/>
    </source>
</evidence>
<keyword evidence="10" id="KW-1185">Reference proteome</keyword>